<evidence type="ECO:0000313" key="2">
    <source>
        <dbReference type="Proteomes" id="UP000005096"/>
    </source>
</evidence>
<accession>E3CWB8</accession>
<sequence>MARVKRAPLLLLVGLVALLVLLAGWSLRSRAASDPFRLEQAVVCLELDDDLKPLRVSDRFPRGTRQVCLWFRYASAREGDGLSVRWFHEGGLIQRETMRLAPGRGTKAFYLLREDGSPLPQGTYQVRLEGNGRSLSVLMFRILP</sequence>
<dbReference type="EMBL" id="CM001022">
    <property type="protein sequence ID" value="EFQ23370.1"/>
    <property type="molecule type" value="Genomic_DNA"/>
</dbReference>
<dbReference type="Proteomes" id="UP000005096">
    <property type="component" value="Chromosome"/>
</dbReference>
<name>E3CWB8_9BACT</name>
<dbReference type="eggNOG" id="ENOG503381I">
    <property type="taxonomic scope" value="Bacteria"/>
</dbReference>
<evidence type="ECO:0000313" key="1">
    <source>
        <dbReference type="EMBL" id="EFQ23370.1"/>
    </source>
</evidence>
<proteinExistence type="predicted"/>
<gene>
    <name evidence="1" type="ORF">Apau_0943</name>
</gene>
<protein>
    <submittedName>
        <fullName evidence="1">Uncharacterized protein</fullName>
    </submittedName>
</protein>
<organism evidence="1 2">
    <name type="scientific">Aminomonas paucivorans DSM 12260</name>
    <dbReference type="NCBI Taxonomy" id="584708"/>
    <lineage>
        <taxon>Bacteria</taxon>
        <taxon>Thermotogati</taxon>
        <taxon>Synergistota</taxon>
        <taxon>Synergistia</taxon>
        <taxon>Synergistales</taxon>
        <taxon>Synergistaceae</taxon>
        <taxon>Aminomonas</taxon>
    </lineage>
</organism>
<dbReference type="AlphaFoldDB" id="E3CWB8"/>
<dbReference type="HOGENOM" id="CLU_1792417_0_0_0"/>
<dbReference type="PaxDb" id="584708-Apau_0943"/>
<keyword evidence="2" id="KW-1185">Reference proteome</keyword>
<reference evidence="1 2" key="1">
    <citation type="journal article" date="2010" name="Stand. Genomic Sci.">
        <title>Non-contiguous finished genome sequence of Aminomonas paucivorans type strain (GLU-3).</title>
        <authorList>
            <person name="Pitluck S."/>
            <person name="Yasawong M."/>
            <person name="Held B."/>
            <person name="Lapidus A."/>
            <person name="Nolan M."/>
            <person name="Copeland A."/>
            <person name="Lucas S."/>
            <person name="Del Rio T.G."/>
            <person name="Tice H."/>
            <person name="Cheng J.F."/>
            <person name="Chertkov O."/>
            <person name="Goodwin L."/>
            <person name="Tapia R."/>
            <person name="Han C."/>
            <person name="Liolios K."/>
            <person name="Ivanova N."/>
            <person name="Mavromatis K."/>
            <person name="Ovchinnikova G."/>
            <person name="Pati A."/>
            <person name="Chen A."/>
            <person name="Palaniappan K."/>
            <person name="Land M."/>
            <person name="Hauser L."/>
            <person name="Chang Y.J."/>
            <person name="Jeffries C.D."/>
            <person name="Pukall R."/>
            <person name="Spring S."/>
            <person name="Rohde M."/>
            <person name="Sikorski J."/>
            <person name="Goker M."/>
            <person name="Woyke T."/>
            <person name="Bristow J."/>
            <person name="Eisen J.A."/>
            <person name="Markowitz V."/>
            <person name="Hugenholtz P."/>
            <person name="Kyrpides N.C."/>
            <person name="Klenk H.P."/>
        </authorList>
    </citation>
    <scope>NUCLEOTIDE SEQUENCE [LARGE SCALE GENOMIC DNA]</scope>
    <source>
        <strain evidence="1 2">DSM 12260</strain>
    </source>
</reference>
<dbReference type="STRING" id="584708.Apau_0943"/>